<sequence length="189" mass="20876">MFVCIPYSRPYTANQNFLDTLHYALDDIIGRHHNLFCLPSETQSPAYTAFWASLNRGEYHSRRFERVDRHGRTVYLEASYNPIFDANGRLCKVVKFASDISAQVTAMRSAADSAHATSVQNDACAREGSQVVQQAVQIIETISAELNEGALNINAVSEQSDVIASIVQTIRSIADQTTTPSASSMRPCN</sequence>
<proteinExistence type="predicted"/>
<dbReference type="CDD" id="cd00130">
    <property type="entry name" value="PAS"/>
    <property type="match status" value="1"/>
</dbReference>
<dbReference type="PANTHER" id="PTHR24422:SF10">
    <property type="entry name" value="CHEMOTAXIS PROTEIN METHYLTRANSFERASE 2"/>
    <property type="match status" value="1"/>
</dbReference>
<evidence type="ECO:0000313" key="3">
    <source>
        <dbReference type="EMBL" id="NER63634.1"/>
    </source>
</evidence>
<dbReference type="EMBL" id="JAAHBV010000043">
    <property type="protein sequence ID" value="NER59175.1"/>
    <property type="molecule type" value="Genomic_DNA"/>
</dbReference>
<evidence type="ECO:0000313" key="5">
    <source>
        <dbReference type="Proteomes" id="UP000482634"/>
    </source>
</evidence>
<accession>A0A6M0CNP5</accession>
<keyword evidence="5" id="KW-1185">Reference proteome</keyword>
<dbReference type="InterPro" id="IPR050903">
    <property type="entry name" value="Bact_Chemotaxis_MeTrfase"/>
</dbReference>
<dbReference type="NCBIfam" id="TIGR00229">
    <property type="entry name" value="sensory_box"/>
    <property type="match status" value="1"/>
</dbReference>
<name>A0A6B3NW40_9PSED</name>
<dbReference type="Proteomes" id="UP000480410">
    <property type="component" value="Unassembled WGS sequence"/>
</dbReference>
<evidence type="ECO:0000313" key="4">
    <source>
        <dbReference type="Proteomes" id="UP000480410"/>
    </source>
</evidence>
<dbReference type="SUPFAM" id="SSF55785">
    <property type="entry name" value="PYP-like sensor domain (PAS domain)"/>
    <property type="match status" value="1"/>
</dbReference>
<dbReference type="EMBL" id="JAAHBU010000077">
    <property type="protein sequence ID" value="NER63634.1"/>
    <property type="molecule type" value="Genomic_DNA"/>
</dbReference>
<dbReference type="PANTHER" id="PTHR24422">
    <property type="entry name" value="CHEMOTAXIS PROTEIN METHYLTRANSFERASE"/>
    <property type="match status" value="1"/>
</dbReference>
<reference evidence="4 5" key="1">
    <citation type="submission" date="2020-02" db="EMBL/GenBank/DDBJ databases">
        <title>Broccoli isolated Pseudomonas sp.</title>
        <authorList>
            <person name="Fujikawa T."/>
            <person name="Sawada H."/>
        </authorList>
    </citation>
    <scope>NUCLEOTIDE SEQUENCE [LARGE SCALE GENOMIC DNA]</scope>
    <source>
        <strain evidence="3 5">MAFF212427</strain>
        <strain evidence="2 4">MAFF212428</strain>
    </source>
</reference>
<dbReference type="InterPro" id="IPR000014">
    <property type="entry name" value="PAS"/>
</dbReference>
<comment type="caution">
    <text evidence="3">The sequence shown here is derived from an EMBL/GenBank/DDBJ whole genome shotgun (WGS) entry which is preliminary data.</text>
</comment>
<dbReference type="AlphaFoldDB" id="A0A6B3NW40"/>
<protein>
    <submittedName>
        <fullName evidence="3">PAS domain-containing protein</fullName>
    </submittedName>
</protein>
<organism evidence="3 5">
    <name type="scientific">Pseudomonas brassicae</name>
    <dbReference type="NCBI Taxonomy" id="2708063"/>
    <lineage>
        <taxon>Bacteria</taxon>
        <taxon>Pseudomonadati</taxon>
        <taxon>Pseudomonadota</taxon>
        <taxon>Gammaproteobacteria</taxon>
        <taxon>Pseudomonadales</taxon>
        <taxon>Pseudomonadaceae</taxon>
        <taxon>Pseudomonas</taxon>
    </lineage>
</organism>
<dbReference type="InterPro" id="IPR013655">
    <property type="entry name" value="PAS_fold_3"/>
</dbReference>
<feature type="domain" description="PAC" evidence="1">
    <location>
        <begin position="60"/>
        <end position="112"/>
    </location>
</feature>
<dbReference type="PROSITE" id="PS50113">
    <property type="entry name" value="PAC"/>
    <property type="match status" value="1"/>
</dbReference>
<accession>A0A6B3NW40</accession>
<dbReference type="Gene3D" id="1.10.287.950">
    <property type="entry name" value="Methyl-accepting chemotaxis protein"/>
    <property type="match status" value="1"/>
</dbReference>
<dbReference type="SUPFAM" id="SSF58104">
    <property type="entry name" value="Methyl-accepting chemotaxis protein (MCP) signaling domain"/>
    <property type="match status" value="1"/>
</dbReference>
<gene>
    <name evidence="2" type="ORF">G3435_02655</name>
    <name evidence="3" type="ORF">G3436_06650</name>
</gene>
<evidence type="ECO:0000313" key="2">
    <source>
        <dbReference type="EMBL" id="NER59175.1"/>
    </source>
</evidence>
<dbReference type="InterPro" id="IPR000700">
    <property type="entry name" value="PAS-assoc_C"/>
</dbReference>
<evidence type="ECO:0000259" key="1">
    <source>
        <dbReference type="PROSITE" id="PS50113"/>
    </source>
</evidence>
<dbReference type="Pfam" id="PF08447">
    <property type="entry name" value="PAS_3"/>
    <property type="match status" value="1"/>
</dbReference>
<dbReference type="InterPro" id="IPR035965">
    <property type="entry name" value="PAS-like_dom_sf"/>
</dbReference>
<dbReference type="Proteomes" id="UP000482634">
    <property type="component" value="Unassembled WGS sequence"/>
</dbReference>
<dbReference type="Gene3D" id="3.30.450.20">
    <property type="entry name" value="PAS domain"/>
    <property type="match status" value="1"/>
</dbReference>